<evidence type="ECO:0000256" key="1">
    <source>
        <dbReference type="SAM" id="Phobius"/>
    </source>
</evidence>
<organism evidence="2 3">
    <name type="scientific">Thalassotalea marina</name>
    <dbReference type="NCBI Taxonomy" id="1673741"/>
    <lineage>
        <taxon>Bacteria</taxon>
        <taxon>Pseudomonadati</taxon>
        <taxon>Pseudomonadota</taxon>
        <taxon>Gammaproteobacteria</taxon>
        <taxon>Alteromonadales</taxon>
        <taxon>Colwelliaceae</taxon>
        <taxon>Thalassotalea</taxon>
    </lineage>
</organism>
<feature type="transmembrane region" description="Helical" evidence="1">
    <location>
        <begin position="20"/>
        <end position="39"/>
    </location>
</feature>
<protein>
    <recommendedName>
        <fullName evidence="4">MSHA biogenesis protein MshJ</fullName>
    </recommendedName>
</protein>
<reference evidence="2" key="2">
    <citation type="submission" date="2020-09" db="EMBL/GenBank/DDBJ databases">
        <authorList>
            <person name="Sun Q."/>
            <person name="Kim S."/>
        </authorList>
    </citation>
    <scope>NUCLEOTIDE SEQUENCE</scope>
    <source>
        <strain evidence="2">KCTC 42731</strain>
    </source>
</reference>
<accession>A0A919BDT4</accession>
<dbReference type="AlphaFoldDB" id="A0A919BDT4"/>
<dbReference type="Proteomes" id="UP000623842">
    <property type="component" value="Unassembled WGS sequence"/>
</dbReference>
<keyword evidence="1" id="KW-0812">Transmembrane</keyword>
<name>A0A919BDT4_9GAMM</name>
<evidence type="ECO:0008006" key="4">
    <source>
        <dbReference type="Google" id="ProtNLM"/>
    </source>
</evidence>
<sequence>MQQWQQLSEKFQTVTPREQFLIFATGVIAIVFILFNFVIEPNSQNIDKLNSEKASLTTTIKSKKASIAILEQALNNDPNETIRQQIALHQQRMGQVDANLMLLASDLINPIQMRGALIELLDASAKVNLVEFEMFAPQIIELGEQKNTDDKAKSTEQETLTLYKHGMKLTLSGGYFSLRDYLTQLEQMKWTFFWQTFDYEIKHYPKGELEITLYSLSTRKEFMGV</sequence>
<evidence type="ECO:0000313" key="2">
    <source>
        <dbReference type="EMBL" id="GHF82757.1"/>
    </source>
</evidence>
<dbReference type="EMBL" id="BNCK01000002">
    <property type="protein sequence ID" value="GHF82757.1"/>
    <property type="molecule type" value="Genomic_DNA"/>
</dbReference>
<comment type="caution">
    <text evidence="2">The sequence shown here is derived from an EMBL/GenBank/DDBJ whole genome shotgun (WGS) entry which is preliminary data.</text>
</comment>
<reference evidence="2" key="1">
    <citation type="journal article" date="2014" name="Int. J. Syst. Evol. Microbiol.">
        <title>Complete genome sequence of Corynebacterium casei LMG S-19264T (=DSM 44701T), isolated from a smear-ripened cheese.</title>
        <authorList>
            <consortium name="US DOE Joint Genome Institute (JGI-PGF)"/>
            <person name="Walter F."/>
            <person name="Albersmeier A."/>
            <person name="Kalinowski J."/>
            <person name="Ruckert C."/>
        </authorList>
    </citation>
    <scope>NUCLEOTIDE SEQUENCE</scope>
    <source>
        <strain evidence="2">KCTC 42731</strain>
    </source>
</reference>
<keyword evidence="3" id="KW-1185">Reference proteome</keyword>
<proteinExistence type="predicted"/>
<keyword evidence="1" id="KW-0472">Membrane</keyword>
<gene>
    <name evidence="2" type="ORF">GCM10017161_07480</name>
</gene>
<evidence type="ECO:0000313" key="3">
    <source>
        <dbReference type="Proteomes" id="UP000623842"/>
    </source>
</evidence>
<keyword evidence="1" id="KW-1133">Transmembrane helix</keyword>